<evidence type="ECO:0000256" key="2">
    <source>
        <dbReference type="SAM" id="Phobius"/>
    </source>
</evidence>
<dbReference type="PANTHER" id="PTHR46558:SF4">
    <property type="entry name" value="DNA-BIDING PHAGE PROTEIN"/>
    <property type="match status" value="1"/>
</dbReference>
<keyword evidence="2" id="KW-0812">Transmembrane</keyword>
<dbReference type="RefSeq" id="WP_134170067.1">
    <property type="nucleotide sequence ID" value="NZ_SODD01000026.1"/>
</dbReference>
<organism evidence="4 5">
    <name type="scientific">Breznakia blatticola</name>
    <dbReference type="NCBI Taxonomy" id="1754012"/>
    <lineage>
        <taxon>Bacteria</taxon>
        <taxon>Bacillati</taxon>
        <taxon>Bacillota</taxon>
        <taxon>Erysipelotrichia</taxon>
        <taxon>Erysipelotrichales</taxon>
        <taxon>Erysipelotrichaceae</taxon>
        <taxon>Breznakia</taxon>
    </lineage>
</organism>
<feature type="transmembrane region" description="Helical" evidence="2">
    <location>
        <begin position="84"/>
        <end position="104"/>
    </location>
</feature>
<evidence type="ECO:0000259" key="3">
    <source>
        <dbReference type="PROSITE" id="PS50943"/>
    </source>
</evidence>
<protein>
    <submittedName>
        <fullName evidence="4">Helix-turn-helix protein</fullName>
    </submittedName>
</protein>
<dbReference type="PANTHER" id="PTHR46558">
    <property type="entry name" value="TRACRIPTIONAL REGULATORY PROTEIN-RELATED-RELATED"/>
    <property type="match status" value="1"/>
</dbReference>
<keyword evidence="1" id="KW-0238">DNA-binding</keyword>
<reference evidence="4 5" key="1">
    <citation type="submission" date="2019-03" db="EMBL/GenBank/DDBJ databases">
        <title>Genomic Encyclopedia of Type Strains, Phase IV (KMG-IV): sequencing the most valuable type-strain genomes for metagenomic binning, comparative biology and taxonomic classification.</title>
        <authorList>
            <person name="Goeker M."/>
        </authorList>
    </citation>
    <scope>NUCLEOTIDE SEQUENCE [LARGE SCALE GENOMIC DNA]</scope>
    <source>
        <strain evidence="4 5">DSM 28867</strain>
    </source>
</reference>
<dbReference type="CDD" id="cd00093">
    <property type="entry name" value="HTH_XRE"/>
    <property type="match status" value="1"/>
</dbReference>
<gene>
    <name evidence="4" type="ORF">EDD63_12624</name>
</gene>
<proteinExistence type="predicted"/>
<keyword evidence="5" id="KW-1185">Reference proteome</keyword>
<dbReference type="InterPro" id="IPR010982">
    <property type="entry name" value="Lambda_DNA-bd_dom_sf"/>
</dbReference>
<dbReference type="PROSITE" id="PS50943">
    <property type="entry name" value="HTH_CROC1"/>
    <property type="match status" value="1"/>
</dbReference>
<dbReference type="OrthoDB" id="4427456at2"/>
<sequence length="143" mass="16900">METGNRIRIAREHKRYTQQEFAKHIDVKEGIVRHWEAGVLFPTAYELYKIAKCLDLTIDEFLKDDTRMVNAIEYNHRLLKTTRIFITISALSIMITLFALLFSFGSRELQTNLMDLNIWIVMLCMLANFVLFSVYRVPQKENH</sequence>
<evidence type="ECO:0000256" key="1">
    <source>
        <dbReference type="ARBA" id="ARBA00023125"/>
    </source>
</evidence>
<keyword evidence="2" id="KW-0472">Membrane</keyword>
<comment type="caution">
    <text evidence="4">The sequence shown here is derived from an EMBL/GenBank/DDBJ whole genome shotgun (WGS) entry which is preliminary data.</text>
</comment>
<dbReference type="GO" id="GO:0003677">
    <property type="term" value="F:DNA binding"/>
    <property type="evidence" value="ECO:0007669"/>
    <property type="project" value="UniProtKB-KW"/>
</dbReference>
<dbReference type="InterPro" id="IPR001387">
    <property type="entry name" value="Cro/C1-type_HTH"/>
</dbReference>
<evidence type="ECO:0000313" key="4">
    <source>
        <dbReference type="EMBL" id="TDW16260.1"/>
    </source>
</evidence>
<dbReference type="Pfam" id="PF01381">
    <property type="entry name" value="HTH_3"/>
    <property type="match status" value="1"/>
</dbReference>
<dbReference type="SMART" id="SM00530">
    <property type="entry name" value="HTH_XRE"/>
    <property type="match status" value="1"/>
</dbReference>
<evidence type="ECO:0000313" key="5">
    <source>
        <dbReference type="Proteomes" id="UP000294743"/>
    </source>
</evidence>
<dbReference type="EMBL" id="SODD01000026">
    <property type="protein sequence ID" value="TDW16260.1"/>
    <property type="molecule type" value="Genomic_DNA"/>
</dbReference>
<feature type="transmembrane region" description="Helical" evidence="2">
    <location>
        <begin position="116"/>
        <end position="135"/>
    </location>
</feature>
<dbReference type="SUPFAM" id="SSF47413">
    <property type="entry name" value="lambda repressor-like DNA-binding domains"/>
    <property type="match status" value="1"/>
</dbReference>
<dbReference type="AlphaFoldDB" id="A0A4R7ZM23"/>
<dbReference type="Gene3D" id="1.10.260.40">
    <property type="entry name" value="lambda repressor-like DNA-binding domains"/>
    <property type="match status" value="1"/>
</dbReference>
<keyword evidence="2" id="KW-1133">Transmembrane helix</keyword>
<name>A0A4R7ZM23_9FIRM</name>
<feature type="domain" description="HTH cro/C1-type" evidence="3">
    <location>
        <begin position="7"/>
        <end position="61"/>
    </location>
</feature>
<dbReference type="Proteomes" id="UP000294743">
    <property type="component" value="Unassembled WGS sequence"/>
</dbReference>
<accession>A0A4R7ZM23</accession>